<accession>A0ABU5KLV5</accession>
<dbReference type="RefSeq" id="WP_322421213.1">
    <property type="nucleotide sequence ID" value="NZ_JAXQNN010000002.1"/>
</dbReference>
<dbReference type="Proteomes" id="UP001292084">
    <property type="component" value="Unassembled WGS sequence"/>
</dbReference>
<proteinExistence type="predicted"/>
<keyword evidence="2" id="KW-1185">Reference proteome</keyword>
<name>A0ABU5KLV5_9BACL</name>
<evidence type="ECO:0000313" key="1">
    <source>
        <dbReference type="EMBL" id="MDZ5712239.1"/>
    </source>
</evidence>
<dbReference type="EMBL" id="JAXQNN010000002">
    <property type="protein sequence ID" value="MDZ5712239.1"/>
    <property type="molecule type" value="Genomic_DNA"/>
</dbReference>
<gene>
    <name evidence="1" type="ORF">UFB30_08350</name>
</gene>
<organism evidence="1 2">
    <name type="scientific">Jeotgalibacillus haloalkalitolerans</name>
    <dbReference type="NCBI Taxonomy" id="3104292"/>
    <lineage>
        <taxon>Bacteria</taxon>
        <taxon>Bacillati</taxon>
        <taxon>Bacillota</taxon>
        <taxon>Bacilli</taxon>
        <taxon>Bacillales</taxon>
        <taxon>Caryophanaceae</taxon>
        <taxon>Jeotgalibacillus</taxon>
    </lineage>
</organism>
<protein>
    <submittedName>
        <fullName evidence="1">Phage tail protein</fullName>
    </submittedName>
</protein>
<sequence>MPTIITEFDAVTVENGSVQFVKNGTQEPGTAIGCTGTVEGETESFSIIKKCKGATTKKITKPMQHNLTYSGHIPVQVLRDVFGLKNEGLKPGIYSYGVNSKGYNFVLTFDVVDEFEDVTKLIAFPNVSSAAGLKIQSIENGAEEVAMIELEFTALPDEVGELYYEAFVDELEDPTVADDWHTSFTRELVELVATP</sequence>
<reference evidence="1 2" key="1">
    <citation type="submission" date="2023-12" db="EMBL/GenBank/DDBJ databases">
        <title>Jeotgalibacillus haloalkaliphilus sp. nov., a novel salt-tolerant bacteria, isolated from the estuary of the Fenhe River into the Yellow River.</title>
        <authorList>
            <person name="Li Y."/>
        </authorList>
    </citation>
    <scope>NUCLEOTIDE SEQUENCE [LARGE SCALE GENOMIC DNA]</scope>
    <source>
        <strain evidence="1 2">HH7-29</strain>
    </source>
</reference>
<comment type="caution">
    <text evidence="1">The sequence shown here is derived from an EMBL/GenBank/DDBJ whole genome shotgun (WGS) entry which is preliminary data.</text>
</comment>
<evidence type="ECO:0000313" key="2">
    <source>
        <dbReference type="Proteomes" id="UP001292084"/>
    </source>
</evidence>